<evidence type="ECO:0000313" key="2">
    <source>
        <dbReference type="Proteomes" id="UP001497535"/>
    </source>
</evidence>
<name>A0ACB1AY83_MELEN</name>
<gene>
    <name evidence="1" type="ORF">MENTE1834_LOCUS44495</name>
</gene>
<sequence length="159" mass="18702">MANQHIRDLDVASASKEIRLGSSLQLKVFLRTYELDVDSFSMQTNVVNYLTENCVDDGEEFSSNWNCAHCAHKHYDDFEHLLSVSISYDAAVDFCNELYEIVMNKRFDKNHLLAEWKGRWDKEVCKSRAGVSSFFSFFHLSRKRREVHFRILEFANRMC</sequence>
<comment type="caution">
    <text evidence="1">The sequence shown here is derived from an EMBL/GenBank/DDBJ whole genome shotgun (WGS) entry which is preliminary data.</text>
</comment>
<reference evidence="1" key="1">
    <citation type="submission" date="2023-11" db="EMBL/GenBank/DDBJ databases">
        <authorList>
            <person name="Poullet M."/>
        </authorList>
    </citation>
    <scope>NUCLEOTIDE SEQUENCE</scope>
    <source>
        <strain evidence="1">E1834</strain>
    </source>
</reference>
<dbReference type="EMBL" id="CAVMJV010000136">
    <property type="protein sequence ID" value="CAK5110719.1"/>
    <property type="molecule type" value="Genomic_DNA"/>
</dbReference>
<dbReference type="Proteomes" id="UP001497535">
    <property type="component" value="Unassembled WGS sequence"/>
</dbReference>
<protein>
    <submittedName>
        <fullName evidence="1">Uncharacterized protein</fullName>
    </submittedName>
</protein>
<evidence type="ECO:0000313" key="1">
    <source>
        <dbReference type="EMBL" id="CAK5110719.1"/>
    </source>
</evidence>
<keyword evidence="2" id="KW-1185">Reference proteome</keyword>
<accession>A0ACB1AY83</accession>
<organism evidence="1 2">
    <name type="scientific">Meloidogyne enterolobii</name>
    <name type="common">Root-knot nematode worm</name>
    <name type="synonym">Meloidogyne mayaguensis</name>
    <dbReference type="NCBI Taxonomy" id="390850"/>
    <lineage>
        <taxon>Eukaryota</taxon>
        <taxon>Metazoa</taxon>
        <taxon>Ecdysozoa</taxon>
        <taxon>Nematoda</taxon>
        <taxon>Chromadorea</taxon>
        <taxon>Rhabditida</taxon>
        <taxon>Tylenchina</taxon>
        <taxon>Tylenchomorpha</taxon>
        <taxon>Tylenchoidea</taxon>
        <taxon>Meloidogynidae</taxon>
        <taxon>Meloidogyninae</taxon>
        <taxon>Meloidogyne</taxon>
    </lineage>
</organism>
<proteinExistence type="predicted"/>